<keyword evidence="6" id="KW-0804">Transcription</keyword>
<keyword evidence="10" id="KW-1185">Reference proteome</keyword>
<dbReference type="GO" id="GO:0030435">
    <property type="term" value="P:sporulation resulting in formation of a cellular spore"/>
    <property type="evidence" value="ECO:0007669"/>
    <property type="project" value="UniProtKB-KW"/>
</dbReference>
<gene>
    <name evidence="9" type="primary">spoVT</name>
    <name evidence="9" type="ORF">FWJ32_02620</name>
</gene>
<dbReference type="GO" id="GO:0003677">
    <property type="term" value="F:DNA binding"/>
    <property type="evidence" value="ECO:0007669"/>
    <property type="project" value="UniProtKB-UniRule"/>
</dbReference>
<feature type="domain" description="SpoVT-AbrB" evidence="8">
    <location>
        <begin position="5"/>
        <end position="51"/>
    </location>
</feature>
<keyword evidence="3" id="KW-0805">Transcription regulation</keyword>
<dbReference type="SUPFAM" id="SSF89447">
    <property type="entry name" value="AbrB/MazE/MraZ-like"/>
    <property type="match status" value="1"/>
</dbReference>
<dbReference type="InterPro" id="IPR029016">
    <property type="entry name" value="GAF-like_dom_sf"/>
</dbReference>
<dbReference type="Gene3D" id="2.10.260.10">
    <property type="match status" value="1"/>
</dbReference>
<evidence type="ECO:0000259" key="8">
    <source>
        <dbReference type="PROSITE" id="PS51740"/>
    </source>
</evidence>
<evidence type="ECO:0000256" key="6">
    <source>
        <dbReference type="ARBA" id="ARBA00023163"/>
    </source>
</evidence>
<accession>A0A5D8QG92</accession>
<reference evidence="9 10" key="1">
    <citation type="submission" date="2019-08" db="EMBL/GenBank/DDBJ databases">
        <title>Calorimonas adulescens gen. nov., sp. nov., an anaerobic thermophilic bacterium from Sakhalin hot spring.</title>
        <authorList>
            <person name="Khomyakova M.A."/>
            <person name="Merkel A.Y."/>
            <person name="Novikov A."/>
            <person name="Bonch-Osmolovskaya E.A."/>
            <person name="Slobodkin A.I."/>
        </authorList>
    </citation>
    <scope>NUCLEOTIDE SEQUENCE [LARGE SCALE GENOMIC DNA]</scope>
    <source>
        <strain evidence="9 10">A05MB</strain>
    </source>
</reference>
<keyword evidence="2" id="KW-0749">Sporulation</keyword>
<evidence type="ECO:0000256" key="2">
    <source>
        <dbReference type="ARBA" id="ARBA00022969"/>
    </source>
</evidence>
<dbReference type="Gene3D" id="3.30.450.40">
    <property type="match status" value="1"/>
</dbReference>
<protein>
    <submittedName>
        <fullName evidence="9">Stage V sporulation protein T</fullName>
    </submittedName>
</protein>
<evidence type="ECO:0000256" key="4">
    <source>
        <dbReference type="ARBA" id="ARBA00023125"/>
    </source>
</evidence>
<dbReference type="PANTHER" id="PTHR36432">
    <property type="match status" value="1"/>
</dbReference>
<evidence type="ECO:0000313" key="10">
    <source>
        <dbReference type="Proteomes" id="UP000322976"/>
    </source>
</evidence>
<dbReference type="GO" id="GO:0042802">
    <property type="term" value="F:identical protein binding"/>
    <property type="evidence" value="ECO:0007669"/>
    <property type="project" value="UniProtKB-ARBA"/>
</dbReference>
<dbReference type="PANTHER" id="PTHR36432:SF1">
    <property type="entry name" value="STAGE V SPORULATION PROTEIN T"/>
    <property type="match status" value="1"/>
</dbReference>
<keyword evidence="4 7" id="KW-0238">DNA-binding</keyword>
<dbReference type="Proteomes" id="UP000322976">
    <property type="component" value="Unassembled WGS sequence"/>
</dbReference>
<dbReference type="AlphaFoldDB" id="A0A5D8QG92"/>
<dbReference type="RefSeq" id="WP_149544425.1">
    <property type="nucleotide sequence ID" value="NZ_VTPS01000003.1"/>
</dbReference>
<dbReference type="Pfam" id="PF04014">
    <property type="entry name" value="MazE_antitoxin"/>
    <property type="match status" value="1"/>
</dbReference>
<proteinExistence type="predicted"/>
<dbReference type="FunFam" id="2.10.260.10:FF:000001">
    <property type="entry name" value="Stage V sporulation protein T"/>
    <property type="match status" value="1"/>
</dbReference>
<dbReference type="PROSITE" id="PS51740">
    <property type="entry name" value="SPOVT_ABRB"/>
    <property type="match status" value="1"/>
</dbReference>
<dbReference type="InterPro" id="IPR037914">
    <property type="entry name" value="SpoVT-AbrB_sf"/>
</dbReference>
<dbReference type="InterPro" id="IPR014213">
    <property type="entry name" value="SpoVT"/>
</dbReference>
<organism evidence="9 10">
    <name type="scientific">Calorimonas adulescens</name>
    <dbReference type="NCBI Taxonomy" id="2606906"/>
    <lineage>
        <taxon>Bacteria</taxon>
        <taxon>Bacillati</taxon>
        <taxon>Bacillota</taxon>
        <taxon>Clostridia</taxon>
        <taxon>Thermoanaerobacterales</taxon>
        <taxon>Thermoanaerobacteraceae</taxon>
        <taxon>Calorimonas</taxon>
    </lineage>
</organism>
<evidence type="ECO:0000256" key="7">
    <source>
        <dbReference type="PROSITE-ProRule" id="PRU01076"/>
    </source>
</evidence>
<dbReference type="Pfam" id="PF15714">
    <property type="entry name" value="SpoVT_C"/>
    <property type="match status" value="1"/>
</dbReference>
<dbReference type="PIRSF" id="PIRSF026579">
    <property type="entry name" value="Spore_V_T"/>
    <property type="match status" value="1"/>
</dbReference>
<dbReference type="EMBL" id="VTPS01000003">
    <property type="protein sequence ID" value="TZE82866.1"/>
    <property type="molecule type" value="Genomic_DNA"/>
</dbReference>
<evidence type="ECO:0000256" key="5">
    <source>
        <dbReference type="ARBA" id="ARBA00023159"/>
    </source>
</evidence>
<dbReference type="SUPFAM" id="SSF55781">
    <property type="entry name" value="GAF domain-like"/>
    <property type="match status" value="1"/>
</dbReference>
<keyword evidence="1" id="KW-0678">Repressor</keyword>
<dbReference type="InterPro" id="IPR007159">
    <property type="entry name" value="SpoVT-AbrB_dom"/>
</dbReference>
<evidence type="ECO:0000256" key="3">
    <source>
        <dbReference type="ARBA" id="ARBA00023015"/>
    </source>
</evidence>
<dbReference type="NCBIfam" id="TIGR01439">
    <property type="entry name" value="lp_hng_hel_AbrB"/>
    <property type="match status" value="1"/>
</dbReference>
<comment type="caution">
    <text evidence="9">The sequence shown here is derived from an EMBL/GenBank/DDBJ whole genome shotgun (WGS) entry which is preliminary data.</text>
</comment>
<dbReference type="SMART" id="SM00966">
    <property type="entry name" value="SpoVT_AbrB"/>
    <property type="match status" value="1"/>
</dbReference>
<keyword evidence="5" id="KW-0010">Activator</keyword>
<evidence type="ECO:0000313" key="9">
    <source>
        <dbReference type="EMBL" id="TZE82866.1"/>
    </source>
</evidence>
<evidence type="ECO:0000256" key="1">
    <source>
        <dbReference type="ARBA" id="ARBA00022491"/>
    </source>
</evidence>
<sequence length="184" mass="20321">MKATGIVRRIDDLGRVVIPKEIRRTLRIREGDPLEIFTDREGEIILKKYSPIGELSDFAQQYSDALYQSTKHIVLVTDGDTIIAVSGGIKRDYLDKPISKELEKIMDTKKTVLLGKGGEGNTIPLYEGEPEKVAVSQVITPIISRGDCIGAVIITSRDENTQLSETDVKLAETAASFLGKQMED</sequence>
<dbReference type="InterPro" id="IPR052731">
    <property type="entry name" value="B_subtilis_Trans_State_Reg"/>
</dbReference>
<dbReference type="NCBIfam" id="TIGR02851">
    <property type="entry name" value="spore_V_T"/>
    <property type="match status" value="1"/>
</dbReference>
<name>A0A5D8QG92_9THEO</name>